<reference evidence="2 3" key="1">
    <citation type="journal article" date="2024" name="Microbiol. Resour. Announc.">
        <title>Genome annotations for the ascomycete fungi Trichoderma harzianum, Trichoderma aggressivum, and Purpureocillium lilacinum.</title>
        <authorList>
            <person name="Beijen E.P.W."/>
            <person name="Ohm R.A."/>
        </authorList>
    </citation>
    <scope>NUCLEOTIDE SEQUENCE [LARGE SCALE GENOMIC DNA]</scope>
    <source>
        <strain evidence="2 3">CBS 150709</strain>
    </source>
</reference>
<keyword evidence="3" id="KW-1185">Reference proteome</keyword>
<evidence type="ECO:0000256" key="1">
    <source>
        <dbReference type="SAM" id="MobiDB-lite"/>
    </source>
</evidence>
<proteinExistence type="predicted"/>
<evidence type="ECO:0000313" key="2">
    <source>
        <dbReference type="EMBL" id="KAK4095327.1"/>
    </source>
</evidence>
<evidence type="ECO:0000313" key="3">
    <source>
        <dbReference type="Proteomes" id="UP001287286"/>
    </source>
</evidence>
<feature type="region of interest" description="Disordered" evidence="1">
    <location>
        <begin position="1"/>
        <end position="31"/>
    </location>
</feature>
<name>A0ABR0CGF3_PURLI</name>
<feature type="compositionally biased region" description="Polar residues" evidence="1">
    <location>
        <begin position="195"/>
        <end position="205"/>
    </location>
</feature>
<dbReference type="EMBL" id="JAWRVI010000001">
    <property type="protein sequence ID" value="KAK4095327.1"/>
    <property type="molecule type" value="Genomic_DNA"/>
</dbReference>
<organism evidence="2 3">
    <name type="scientific">Purpureocillium lilacinum</name>
    <name type="common">Paecilomyces lilacinus</name>
    <dbReference type="NCBI Taxonomy" id="33203"/>
    <lineage>
        <taxon>Eukaryota</taxon>
        <taxon>Fungi</taxon>
        <taxon>Dikarya</taxon>
        <taxon>Ascomycota</taxon>
        <taxon>Pezizomycotina</taxon>
        <taxon>Sordariomycetes</taxon>
        <taxon>Hypocreomycetidae</taxon>
        <taxon>Hypocreales</taxon>
        <taxon>Ophiocordycipitaceae</taxon>
        <taxon>Purpureocillium</taxon>
    </lineage>
</organism>
<dbReference type="Proteomes" id="UP001287286">
    <property type="component" value="Unassembled WGS sequence"/>
</dbReference>
<gene>
    <name evidence="2" type="ORF">Purlil1_123</name>
</gene>
<comment type="caution">
    <text evidence="2">The sequence shown here is derived from an EMBL/GenBank/DDBJ whole genome shotgun (WGS) entry which is preliminary data.</text>
</comment>
<accession>A0ABR0CGF3</accession>
<sequence length="266" mass="29676">MSVLRPAATAAKVDTGPTRGTQVSSSQVLCEGRRSNGTREWQTRKIKTCYWREWSAGPVAYMAVDVGPPTSASPMRVVEGRWPVSRWPPGLHLRYAKRPTPDSDCHNARVTQSISSIRRHASFWSAQLRRIASMSASRLLRYFYSIIDRVSRREGVVPHPAWLRTLPYCYFNGPAPWQAPESRQHVSRPRRNRCQSESVASARGQSASRTAPYLAGRVVIAATFAGARHDDTSHGSWSGAAPVTQLYPSSFLPHEPPFLRAIPLDL</sequence>
<feature type="compositionally biased region" description="Polar residues" evidence="1">
    <location>
        <begin position="18"/>
        <end position="28"/>
    </location>
</feature>
<feature type="region of interest" description="Disordered" evidence="1">
    <location>
        <begin position="180"/>
        <end position="205"/>
    </location>
</feature>
<protein>
    <submittedName>
        <fullName evidence="2">Uncharacterized protein</fullName>
    </submittedName>
</protein>